<proteinExistence type="predicted"/>
<dbReference type="RefSeq" id="WP_043868127.1">
    <property type="nucleotide sequence ID" value="NZ_CP004393.1"/>
</dbReference>
<accession>A0A0B5DUR8</accession>
<keyword evidence="2" id="KW-1185">Reference proteome</keyword>
<evidence type="ECO:0000313" key="2">
    <source>
        <dbReference type="Proteomes" id="UP000031521"/>
    </source>
</evidence>
<dbReference type="HOGENOM" id="CLU_216453_0_0_5"/>
<dbReference type="Proteomes" id="UP000031521">
    <property type="component" value="Chromosome"/>
</dbReference>
<dbReference type="KEGG" id="cid:P73_0260"/>
<organism evidence="1 2">
    <name type="scientific">Celeribacter indicus</name>
    <dbReference type="NCBI Taxonomy" id="1208324"/>
    <lineage>
        <taxon>Bacteria</taxon>
        <taxon>Pseudomonadati</taxon>
        <taxon>Pseudomonadota</taxon>
        <taxon>Alphaproteobacteria</taxon>
        <taxon>Rhodobacterales</taxon>
        <taxon>Roseobacteraceae</taxon>
        <taxon>Celeribacter</taxon>
    </lineage>
</organism>
<name>A0A0B5DUR8_9RHOB</name>
<dbReference type="EMBL" id="CP004393">
    <property type="protein sequence ID" value="AJE44975.1"/>
    <property type="molecule type" value="Genomic_DNA"/>
</dbReference>
<sequence>MMRSITLGKYISVQGHYVGETSNGNILVRVGDKTFTGKPVSYKKVA</sequence>
<gene>
    <name evidence="1" type="ORF">P73_0260</name>
</gene>
<protein>
    <submittedName>
        <fullName evidence="1">Uncharacterized protein</fullName>
    </submittedName>
</protein>
<reference evidence="1 2" key="1">
    <citation type="journal article" date="2014" name="Int. J. Syst. Evol. Microbiol.">
        <title>Celeribacter indicus sp. nov., a polycyclic aromatic hydrocarbon-degrading bacterium from deep-sea sediment and reclassification of Huaishuia halophila as Celeribacter halophilus comb. nov.</title>
        <authorList>
            <person name="Lai Q."/>
            <person name="Cao J."/>
            <person name="Yuan J."/>
            <person name="Li F."/>
            <person name="Shao Z."/>
        </authorList>
    </citation>
    <scope>NUCLEOTIDE SEQUENCE [LARGE SCALE GENOMIC DNA]</scope>
    <source>
        <strain evidence="1">P73</strain>
    </source>
</reference>
<dbReference type="AlphaFoldDB" id="A0A0B5DUR8"/>
<dbReference type="STRING" id="1208324.P73_0260"/>
<evidence type="ECO:0000313" key="1">
    <source>
        <dbReference type="EMBL" id="AJE44975.1"/>
    </source>
</evidence>